<reference evidence="3" key="1">
    <citation type="journal article" date="2021" name="PeerJ">
        <title>Extensive microbial diversity within the chicken gut microbiome revealed by metagenomics and culture.</title>
        <authorList>
            <person name="Gilroy R."/>
            <person name="Ravi A."/>
            <person name="Getino M."/>
            <person name="Pursley I."/>
            <person name="Horton D.L."/>
            <person name="Alikhan N.F."/>
            <person name="Baker D."/>
            <person name="Gharbi K."/>
            <person name="Hall N."/>
            <person name="Watson M."/>
            <person name="Adriaenssens E.M."/>
            <person name="Foster-Nyarko E."/>
            <person name="Jarju S."/>
            <person name="Secka A."/>
            <person name="Antonio M."/>
            <person name="Oren A."/>
            <person name="Chaudhuri R.R."/>
            <person name="La Ragione R."/>
            <person name="Hildebrand F."/>
            <person name="Pallen M.J."/>
        </authorList>
    </citation>
    <scope>NUCLEOTIDE SEQUENCE</scope>
    <source>
        <strain evidence="3">ChiBcec1-1093</strain>
    </source>
</reference>
<dbReference type="Proteomes" id="UP000824101">
    <property type="component" value="Unassembled WGS sequence"/>
</dbReference>
<keyword evidence="1" id="KW-0732">Signal</keyword>
<reference evidence="3" key="2">
    <citation type="submission" date="2021-04" db="EMBL/GenBank/DDBJ databases">
        <authorList>
            <person name="Gilroy R."/>
        </authorList>
    </citation>
    <scope>NUCLEOTIDE SEQUENCE</scope>
    <source>
        <strain evidence="3">ChiBcec1-1093</strain>
    </source>
</reference>
<dbReference type="EMBL" id="DXBC01000052">
    <property type="protein sequence ID" value="HIZ78864.1"/>
    <property type="molecule type" value="Genomic_DNA"/>
</dbReference>
<comment type="caution">
    <text evidence="3">The sequence shown here is derived from an EMBL/GenBank/DDBJ whole genome shotgun (WGS) entry which is preliminary data.</text>
</comment>
<accession>A0A9D2K6H7</accession>
<evidence type="ECO:0000259" key="2">
    <source>
        <dbReference type="Pfam" id="PF03413"/>
    </source>
</evidence>
<feature type="domain" description="PepSY" evidence="2">
    <location>
        <begin position="34"/>
        <end position="94"/>
    </location>
</feature>
<dbReference type="Gene3D" id="3.10.450.40">
    <property type="match status" value="1"/>
</dbReference>
<protein>
    <submittedName>
        <fullName evidence="3">PepSY domain-containing protein</fullName>
    </submittedName>
</protein>
<proteinExistence type="predicted"/>
<dbReference type="AlphaFoldDB" id="A0A9D2K6H7"/>
<feature type="chain" id="PRO_5039234883" evidence="1">
    <location>
        <begin position="21"/>
        <end position="116"/>
    </location>
</feature>
<gene>
    <name evidence="3" type="ORF">IAA17_03670</name>
</gene>
<dbReference type="PROSITE" id="PS51257">
    <property type="entry name" value="PROKAR_LIPOPROTEIN"/>
    <property type="match status" value="1"/>
</dbReference>
<dbReference type="InterPro" id="IPR025711">
    <property type="entry name" value="PepSY"/>
</dbReference>
<feature type="signal peptide" evidence="1">
    <location>
        <begin position="1"/>
        <end position="20"/>
    </location>
</feature>
<evidence type="ECO:0000313" key="3">
    <source>
        <dbReference type="EMBL" id="HIZ78864.1"/>
    </source>
</evidence>
<dbReference type="Pfam" id="PF03413">
    <property type="entry name" value="PepSY"/>
    <property type="match status" value="1"/>
</dbReference>
<organism evidence="3 4">
    <name type="scientific">Candidatus Lachnoclostridium stercorigallinarum</name>
    <dbReference type="NCBI Taxonomy" id="2838634"/>
    <lineage>
        <taxon>Bacteria</taxon>
        <taxon>Bacillati</taxon>
        <taxon>Bacillota</taxon>
        <taxon>Clostridia</taxon>
        <taxon>Lachnospirales</taxon>
        <taxon>Lachnospiraceae</taxon>
    </lineage>
</organism>
<sequence length="116" mass="11723">MKNICISTAAILAGFALVLAACGGNSPSSTAEYIGIDAAKEAALADAGISADEADFSSAGLDNQNGTFYYEVNFTGNGAAYEYDIDAVTGLVIEKDQKTAGDSVSGETPEIPAESA</sequence>
<evidence type="ECO:0000256" key="1">
    <source>
        <dbReference type="SAM" id="SignalP"/>
    </source>
</evidence>
<evidence type="ECO:0000313" key="4">
    <source>
        <dbReference type="Proteomes" id="UP000824101"/>
    </source>
</evidence>
<name>A0A9D2K6H7_9FIRM</name>
<feature type="non-terminal residue" evidence="3">
    <location>
        <position position="116"/>
    </location>
</feature>